<accession>A0A9D1EZ87</accession>
<evidence type="ECO:0000313" key="1">
    <source>
        <dbReference type="EMBL" id="HIS36628.1"/>
    </source>
</evidence>
<protein>
    <submittedName>
        <fullName evidence="1">Uncharacterized protein</fullName>
    </submittedName>
</protein>
<name>A0A9D1EZ87_9BACT</name>
<dbReference type="EMBL" id="DVIU01000165">
    <property type="protein sequence ID" value="HIS36628.1"/>
    <property type="molecule type" value="Genomic_DNA"/>
</dbReference>
<sequence>MLFEKIKFNTEEAFVTQVRLFNMPILEYYIKHNKKKKHYSLLPVLKKKKSYSYNPENEYLFYLKINSSDNCSFSCLQHWINIIGWIGGDFYIICDKEDLERKVYEKIHFNNKNIKFIKSVHKPIEHIVKNMSTKFWTNATYAHLTAFYHSKKLGVDNFWNIDADDTMFLVEAPRAAEILKKAQKYAQENDISAFSMDMHTSRTHGKHWSFGITYINAKIDWFAIFNAETTPEWMNKYIGKYDWEFNLDWYFTYLRDYKAFKNKTFYIDNLHFMHYGDFMLNPISWGISQWKNGRVFYPILKGVFNYDELADIPISSESLKIDSLENEEMSFDYINRYLTFLKNIPEPAQNMWFEENKEGVC</sequence>
<dbReference type="AlphaFoldDB" id="A0A9D1EZ87"/>
<organism evidence="1 2">
    <name type="scientific">Candidatus Scatousia excrementigallinarum</name>
    <dbReference type="NCBI Taxonomy" id="2840935"/>
    <lineage>
        <taxon>Bacteria</taxon>
        <taxon>Candidatus Scatousia</taxon>
    </lineage>
</organism>
<reference evidence="1" key="1">
    <citation type="submission" date="2020-10" db="EMBL/GenBank/DDBJ databases">
        <authorList>
            <person name="Gilroy R."/>
        </authorList>
    </citation>
    <scope>NUCLEOTIDE SEQUENCE</scope>
    <source>
        <strain evidence="1">6276</strain>
    </source>
</reference>
<reference evidence="1" key="2">
    <citation type="journal article" date="2021" name="PeerJ">
        <title>Extensive microbial diversity within the chicken gut microbiome revealed by metagenomics and culture.</title>
        <authorList>
            <person name="Gilroy R."/>
            <person name="Ravi A."/>
            <person name="Getino M."/>
            <person name="Pursley I."/>
            <person name="Horton D.L."/>
            <person name="Alikhan N.F."/>
            <person name="Baker D."/>
            <person name="Gharbi K."/>
            <person name="Hall N."/>
            <person name="Watson M."/>
            <person name="Adriaenssens E.M."/>
            <person name="Foster-Nyarko E."/>
            <person name="Jarju S."/>
            <person name="Secka A."/>
            <person name="Antonio M."/>
            <person name="Oren A."/>
            <person name="Chaudhuri R.R."/>
            <person name="La Ragione R."/>
            <person name="Hildebrand F."/>
            <person name="Pallen M.J."/>
        </authorList>
    </citation>
    <scope>NUCLEOTIDE SEQUENCE</scope>
    <source>
        <strain evidence="1">6276</strain>
    </source>
</reference>
<proteinExistence type="predicted"/>
<gene>
    <name evidence="1" type="ORF">IAC10_08375</name>
</gene>
<evidence type="ECO:0000313" key="2">
    <source>
        <dbReference type="Proteomes" id="UP000823928"/>
    </source>
</evidence>
<comment type="caution">
    <text evidence="1">The sequence shown here is derived from an EMBL/GenBank/DDBJ whole genome shotgun (WGS) entry which is preliminary data.</text>
</comment>
<dbReference type="Proteomes" id="UP000823928">
    <property type="component" value="Unassembled WGS sequence"/>
</dbReference>